<dbReference type="Pfam" id="PF01915">
    <property type="entry name" value="Glyco_hydro_3_C"/>
    <property type="match status" value="1"/>
</dbReference>
<dbReference type="GO" id="GO:0045493">
    <property type="term" value="P:xylan catabolic process"/>
    <property type="evidence" value="ECO:0007669"/>
    <property type="project" value="InterPro"/>
</dbReference>
<dbReference type="InterPro" id="IPR044993">
    <property type="entry name" value="BXL"/>
</dbReference>
<dbReference type="SMART" id="SM01217">
    <property type="entry name" value="Fn3_like"/>
    <property type="match status" value="1"/>
</dbReference>
<dbReference type="InterPro" id="IPR008999">
    <property type="entry name" value="Actin-crosslinking"/>
</dbReference>
<dbReference type="Proteomes" id="UP000246018">
    <property type="component" value="Unassembled WGS sequence"/>
</dbReference>
<dbReference type="InterPro" id="IPR002772">
    <property type="entry name" value="Glyco_hydro_3_C"/>
</dbReference>
<keyword evidence="2" id="KW-0732">Signal</keyword>
<evidence type="ECO:0000313" key="7">
    <source>
        <dbReference type="EMBL" id="PVG84072.1"/>
    </source>
</evidence>
<dbReference type="AlphaFoldDB" id="A0A2T8FEC5"/>
<dbReference type="Pfam" id="PF00933">
    <property type="entry name" value="Glyco_hydro_3"/>
    <property type="match status" value="1"/>
</dbReference>
<feature type="domain" description="CBM6" evidence="6">
    <location>
        <begin position="855"/>
        <end position="978"/>
    </location>
</feature>
<dbReference type="InterPro" id="IPR005084">
    <property type="entry name" value="CBM6"/>
</dbReference>
<name>A0A2T8FEC5_9ACTN</name>
<evidence type="ECO:0000256" key="2">
    <source>
        <dbReference type="ARBA" id="ARBA00022729"/>
    </source>
</evidence>
<comment type="function">
    <text evidence="4">Catalyzes the hydrolysis of a non-reducing terminal alpha-L-arabinopyranosidic linkage in ginsenoside Rb2 (alpha-L-arabinopyranosyl-(1-&gt;6)-alpha-D-glucopyranosyl) to release alpha-D-glucopyranosyl (Rd). It is not able to hydrolyze alpha-L-arabinofuranosyl-(1-&gt;6)-alpha-D-glucopyranosyl (Rc).</text>
</comment>
<accession>A0A2T8FEC5</accession>
<dbReference type="PROSITE" id="PS51175">
    <property type="entry name" value="CBM6"/>
    <property type="match status" value="1"/>
</dbReference>
<dbReference type="InterPro" id="IPR017853">
    <property type="entry name" value="GH"/>
</dbReference>
<dbReference type="Gene3D" id="3.40.50.1700">
    <property type="entry name" value="Glycoside hydrolase family 3 C-terminal domain"/>
    <property type="match status" value="1"/>
</dbReference>
<evidence type="ECO:0000256" key="1">
    <source>
        <dbReference type="ARBA" id="ARBA00005336"/>
    </source>
</evidence>
<gene>
    <name evidence="7" type="ORF">DDE18_06820</name>
</gene>
<evidence type="ECO:0000313" key="8">
    <source>
        <dbReference type="Proteomes" id="UP000246018"/>
    </source>
</evidence>
<dbReference type="GO" id="GO:0030246">
    <property type="term" value="F:carbohydrate binding"/>
    <property type="evidence" value="ECO:0007669"/>
    <property type="project" value="InterPro"/>
</dbReference>
<dbReference type="Gene3D" id="2.60.120.380">
    <property type="match status" value="1"/>
</dbReference>
<dbReference type="InterPro" id="IPR006584">
    <property type="entry name" value="Cellulose-bd_IV"/>
</dbReference>
<dbReference type="InterPro" id="IPR026891">
    <property type="entry name" value="Fn3-like"/>
</dbReference>
<dbReference type="SUPFAM" id="SSF49785">
    <property type="entry name" value="Galactose-binding domain-like"/>
    <property type="match status" value="1"/>
</dbReference>
<dbReference type="PANTHER" id="PTHR42721">
    <property type="entry name" value="SUGAR HYDROLASE-RELATED"/>
    <property type="match status" value="1"/>
</dbReference>
<dbReference type="SUPFAM" id="SSF52279">
    <property type="entry name" value="Beta-D-glucan exohydrolase, C-terminal domain"/>
    <property type="match status" value="1"/>
</dbReference>
<organism evidence="7 8">
    <name type="scientific">Nocardioides gansuensis</name>
    <dbReference type="NCBI Taxonomy" id="2138300"/>
    <lineage>
        <taxon>Bacteria</taxon>
        <taxon>Bacillati</taxon>
        <taxon>Actinomycetota</taxon>
        <taxon>Actinomycetes</taxon>
        <taxon>Propionibacteriales</taxon>
        <taxon>Nocardioidaceae</taxon>
        <taxon>Nocardioides</taxon>
    </lineage>
</organism>
<protein>
    <recommendedName>
        <fullName evidence="5">Exo-alpha-(1-&gt;6)-L-arabinopyranosidase</fullName>
    </recommendedName>
</protein>
<comment type="caution">
    <text evidence="7">The sequence shown here is derived from an EMBL/GenBank/DDBJ whole genome shotgun (WGS) entry which is preliminary data.</text>
</comment>
<dbReference type="GO" id="GO:0031222">
    <property type="term" value="P:arabinan catabolic process"/>
    <property type="evidence" value="ECO:0007669"/>
    <property type="project" value="TreeGrafter"/>
</dbReference>
<dbReference type="SMART" id="SM00606">
    <property type="entry name" value="CBD_IV"/>
    <property type="match status" value="1"/>
</dbReference>
<evidence type="ECO:0000259" key="6">
    <source>
        <dbReference type="PROSITE" id="PS51175"/>
    </source>
</evidence>
<dbReference type="FunFam" id="2.60.40.10:FF:000495">
    <property type="entry name" value="Periplasmic beta-glucosidase"/>
    <property type="match status" value="1"/>
</dbReference>
<dbReference type="EMBL" id="QDGZ01000002">
    <property type="protein sequence ID" value="PVG84072.1"/>
    <property type="molecule type" value="Genomic_DNA"/>
</dbReference>
<reference evidence="7 8" key="1">
    <citation type="submission" date="2018-04" db="EMBL/GenBank/DDBJ databases">
        <title>Genome of Nocardioides gansuensis WSJ-1.</title>
        <authorList>
            <person name="Wu S."/>
            <person name="Wang G."/>
        </authorList>
    </citation>
    <scope>NUCLEOTIDE SEQUENCE [LARGE SCALE GENOMIC DNA]</scope>
    <source>
        <strain evidence="7 8">WSJ-1</strain>
    </source>
</reference>
<dbReference type="InterPro" id="IPR036962">
    <property type="entry name" value="Glyco_hydro_3_N_sf"/>
</dbReference>
<dbReference type="InterPro" id="IPR001764">
    <property type="entry name" value="Glyco_hydro_3_N"/>
</dbReference>
<dbReference type="GO" id="GO:0046556">
    <property type="term" value="F:alpha-L-arabinofuranosidase activity"/>
    <property type="evidence" value="ECO:0007669"/>
    <property type="project" value="TreeGrafter"/>
</dbReference>
<dbReference type="Gene3D" id="2.60.40.10">
    <property type="entry name" value="Immunoglobulins"/>
    <property type="match status" value="1"/>
</dbReference>
<keyword evidence="8" id="KW-1185">Reference proteome</keyword>
<dbReference type="SUPFAM" id="SSF50405">
    <property type="entry name" value="Actin-crosslinking proteins"/>
    <property type="match status" value="1"/>
</dbReference>
<sequence length="978" mass="106396">MTTPAPATALPVVASQLDALPFRNPDLPVEQRVADLLGRLTLDEKLSLLHQSQAAIPRLDIPYFKAGTEALHGVAWSNDIDDGWKQVLADRATVFPQAVGLASTWDPALVRRVGSAVGDEARAYNTLNPRQWGLQVWAPVVNLLRDPRWGRNEEGYSEDPLLTSEIATAYGKGLSGDDPTYLKTAPVLKHFYAYNNETNRSASSSNLRQQLRHEYEYAAFRPAIEAGAATGVMASYNKVNGRPTHVDRALNEDVRSWTDETLYNMSDAWGPHAVTQAQHFYDDETVAYAHVLKAGLDAFVVDDSNSKPMIATLKDALARGLITEADVDRAVTHALTIRCRLGHFDPDGGPYAGASPDVLDSPAHRRLNRKTAEEALVLLRNDDDLLPLDPKQTTKVAVVGPLADSLFSDWYGGKLPYEVTPLDGIRERLGKDAVVTSVEGLDRVALRDTTTGRYLSATGTTSADRVVGTEGEPGEAAQWDVNEWMADVATLRNAGNGRYLTGNFGPFNTSATIPTGWYVQQQFRFEEQPDGTVLLQYIGYETNEPWWWIPGHYVTVAPDGTVGTGTKEQAARFDREVLRDGAAEAAAAAAEADAVVAVVGSNPFVYGREVHDRASTALGGSQQDLLEAVQQANPRAAVVLESSYPVTMDVDPGALLWTTHAGSETGNAVAATLFGDSNPSGRLTQTWYRSDADLPEDVFDYDIVKTGQTYLYFEGEPGYPFGHGLSYTDFRYSDLRVDSKRVGQDGRITVTVDVTNTGSRAGAEVVQLYSHQRTSRATQPLQELEDFRRVTLAPGRTVTVRFRVNADQLAHWDVTRERWVVERSTYDLMVGSSAEDIRQTTAVDVAGEVIPPRNLALETVAENFDDYDGALLVPTTKERGTSVAAGDRQAWVKFAASGLDRPTGFTASVAKATQGAGTLEVRLDSPTGPLLATAPVSTGGEYDYTEVSVDTLLDDVSGLRDVYLVLSPGVRVATFSLS</sequence>
<dbReference type="CDD" id="cd23343">
    <property type="entry name" value="beta-trefoil_FSCN_BglX-like"/>
    <property type="match status" value="1"/>
</dbReference>
<proteinExistence type="inferred from homology"/>
<dbReference type="InterPro" id="IPR008979">
    <property type="entry name" value="Galactose-bd-like_sf"/>
</dbReference>
<comment type="similarity">
    <text evidence="1">Belongs to the glycosyl hydrolase 3 family.</text>
</comment>
<evidence type="ECO:0000256" key="4">
    <source>
        <dbReference type="ARBA" id="ARBA00058905"/>
    </source>
</evidence>
<evidence type="ECO:0000256" key="3">
    <source>
        <dbReference type="ARBA" id="ARBA00022801"/>
    </source>
</evidence>
<dbReference type="SUPFAM" id="SSF51445">
    <property type="entry name" value="(Trans)glycosidases"/>
    <property type="match status" value="1"/>
</dbReference>
<dbReference type="InterPro" id="IPR036881">
    <property type="entry name" value="Glyco_hydro_3_C_sf"/>
</dbReference>
<dbReference type="GO" id="GO:0008422">
    <property type="term" value="F:beta-glucosidase activity"/>
    <property type="evidence" value="ECO:0007669"/>
    <property type="project" value="UniProtKB-ARBA"/>
</dbReference>
<dbReference type="Gene3D" id="2.60.120.260">
    <property type="entry name" value="Galactose-binding domain-like"/>
    <property type="match status" value="1"/>
</dbReference>
<dbReference type="CDD" id="cd04084">
    <property type="entry name" value="CBM6_xylanase-like"/>
    <property type="match status" value="1"/>
</dbReference>
<dbReference type="PANTHER" id="PTHR42721:SF3">
    <property type="entry name" value="BETA-D-XYLOSIDASE 5-RELATED"/>
    <property type="match status" value="1"/>
</dbReference>
<evidence type="ECO:0000256" key="5">
    <source>
        <dbReference type="ARBA" id="ARBA00074219"/>
    </source>
</evidence>
<dbReference type="Pfam" id="PF03422">
    <property type="entry name" value="CBM_6"/>
    <property type="match status" value="1"/>
</dbReference>
<keyword evidence="3" id="KW-0378">Hydrolase</keyword>
<dbReference type="PRINTS" id="PR00133">
    <property type="entry name" value="GLHYDRLASE3"/>
</dbReference>
<dbReference type="Gene3D" id="3.20.20.300">
    <property type="entry name" value="Glycoside hydrolase, family 3, N-terminal domain"/>
    <property type="match status" value="1"/>
</dbReference>
<dbReference type="InterPro" id="IPR013783">
    <property type="entry name" value="Ig-like_fold"/>
</dbReference>
<dbReference type="GO" id="GO:0009044">
    <property type="term" value="F:xylan 1,4-beta-xylosidase activity"/>
    <property type="evidence" value="ECO:0007669"/>
    <property type="project" value="InterPro"/>
</dbReference>
<dbReference type="OrthoDB" id="9803863at2"/>
<dbReference type="Pfam" id="PF14310">
    <property type="entry name" value="Fn3-like"/>
    <property type="match status" value="1"/>
</dbReference>